<evidence type="ECO:0000313" key="3">
    <source>
        <dbReference type="Proteomes" id="UP000236333"/>
    </source>
</evidence>
<feature type="compositionally biased region" description="Low complexity" evidence="1">
    <location>
        <begin position="8"/>
        <end position="25"/>
    </location>
</feature>
<dbReference type="InterPro" id="IPR013083">
    <property type="entry name" value="Znf_RING/FYVE/PHD"/>
</dbReference>
<name>A0A2J7ZQX7_9CHLO</name>
<sequence>MSQQARGLAAAALALKPQREQQQQQRQREQQQRQRVQRAQQRVDARSRSSSAAITAPPAYFAGGTDGLEADWASLDCMSYLFAPDRPEEAAATQQLTGPRSQGPSGGEAAERKAADAGPVLGSSAASSGAMEGLEAGAVVPEVSAAVVVASGGVQAAAGGPMQRGSGSDSGPGGGGEEGSCCLVCLDAPREHGFLHGGSMHFGVCGGCAARLAAEKRRRGSRLLCPVCREPVERMVALFATGSYSAAAGSTRGRPSAAAAAAAAAAAWAAVGLSRGRPAASSAGGGAAAGCNRTWPPGPTTN</sequence>
<dbReference type="Pfam" id="PF13920">
    <property type="entry name" value="zf-C3HC4_3"/>
    <property type="match status" value="1"/>
</dbReference>
<evidence type="ECO:0008006" key="4">
    <source>
        <dbReference type="Google" id="ProtNLM"/>
    </source>
</evidence>
<accession>A0A2J7ZQX7</accession>
<dbReference type="AlphaFoldDB" id="A0A2J7ZQX7"/>
<dbReference type="OrthoDB" id="552707at2759"/>
<feature type="compositionally biased region" description="Polar residues" evidence="1">
    <location>
        <begin position="92"/>
        <end position="103"/>
    </location>
</feature>
<evidence type="ECO:0000256" key="1">
    <source>
        <dbReference type="SAM" id="MobiDB-lite"/>
    </source>
</evidence>
<evidence type="ECO:0000313" key="2">
    <source>
        <dbReference type="EMBL" id="PNH02667.1"/>
    </source>
</evidence>
<proteinExistence type="predicted"/>
<organism evidence="2 3">
    <name type="scientific">Tetrabaena socialis</name>
    <dbReference type="NCBI Taxonomy" id="47790"/>
    <lineage>
        <taxon>Eukaryota</taxon>
        <taxon>Viridiplantae</taxon>
        <taxon>Chlorophyta</taxon>
        <taxon>core chlorophytes</taxon>
        <taxon>Chlorophyceae</taxon>
        <taxon>CS clade</taxon>
        <taxon>Chlamydomonadales</taxon>
        <taxon>Tetrabaenaceae</taxon>
        <taxon>Tetrabaena</taxon>
    </lineage>
</organism>
<keyword evidence="3" id="KW-1185">Reference proteome</keyword>
<reference evidence="2 3" key="1">
    <citation type="journal article" date="2017" name="Mol. Biol. Evol.">
        <title>The 4-celled Tetrabaena socialis nuclear genome reveals the essential components for genetic control of cell number at the origin of multicellularity in the volvocine lineage.</title>
        <authorList>
            <person name="Featherston J."/>
            <person name="Arakaki Y."/>
            <person name="Hanschen E.R."/>
            <person name="Ferris P.J."/>
            <person name="Michod R.E."/>
            <person name="Olson B.J.S.C."/>
            <person name="Nozaki H."/>
            <person name="Durand P.M."/>
        </authorList>
    </citation>
    <scope>NUCLEOTIDE SEQUENCE [LARGE SCALE GENOMIC DNA]</scope>
    <source>
        <strain evidence="2 3">NIES-571</strain>
    </source>
</reference>
<feature type="region of interest" description="Disordered" evidence="1">
    <location>
        <begin position="282"/>
        <end position="302"/>
    </location>
</feature>
<dbReference type="EMBL" id="PGGS01000613">
    <property type="protein sequence ID" value="PNH02667.1"/>
    <property type="molecule type" value="Genomic_DNA"/>
</dbReference>
<protein>
    <recommendedName>
        <fullName evidence="4">RING-type domain-containing protein</fullName>
    </recommendedName>
</protein>
<gene>
    <name evidence="2" type="ORF">TSOC_011332</name>
</gene>
<comment type="caution">
    <text evidence="2">The sequence shown here is derived from an EMBL/GenBank/DDBJ whole genome shotgun (WGS) entry which is preliminary data.</text>
</comment>
<feature type="region of interest" description="Disordered" evidence="1">
    <location>
        <begin position="1"/>
        <end position="52"/>
    </location>
</feature>
<dbReference type="Proteomes" id="UP000236333">
    <property type="component" value="Unassembled WGS sequence"/>
</dbReference>
<dbReference type="Gene3D" id="3.30.40.10">
    <property type="entry name" value="Zinc/RING finger domain, C3HC4 (zinc finger)"/>
    <property type="match status" value="1"/>
</dbReference>
<feature type="region of interest" description="Disordered" evidence="1">
    <location>
        <begin position="89"/>
        <end position="127"/>
    </location>
</feature>